<proteinExistence type="predicted"/>
<accession>N1PG57</accession>
<keyword evidence="3" id="KW-1185">Reference proteome</keyword>
<evidence type="ECO:0000313" key="3">
    <source>
        <dbReference type="Proteomes" id="UP000016933"/>
    </source>
</evidence>
<name>N1PG57_DOTSN</name>
<reference evidence="3" key="1">
    <citation type="journal article" date="2012" name="PLoS Genet.">
        <title>The genomes of the fungal plant pathogens Cladosporium fulvum and Dothistroma septosporum reveal adaptation to different hosts and lifestyles but also signatures of common ancestry.</title>
        <authorList>
            <person name="de Wit P.J.G.M."/>
            <person name="van der Burgt A."/>
            <person name="Oekmen B."/>
            <person name="Stergiopoulos I."/>
            <person name="Abd-Elsalam K.A."/>
            <person name="Aerts A.L."/>
            <person name="Bahkali A.H."/>
            <person name="Beenen H.G."/>
            <person name="Chettri P."/>
            <person name="Cox M.P."/>
            <person name="Datema E."/>
            <person name="de Vries R.P."/>
            <person name="Dhillon B."/>
            <person name="Ganley A.R."/>
            <person name="Griffiths S.A."/>
            <person name="Guo Y."/>
            <person name="Hamelin R.C."/>
            <person name="Henrissat B."/>
            <person name="Kabir M.S."/>
            <person name="Jashni M.K."/>
            <person name="Kema G."/>
            <person name="Klaubauf S."/>
            <person name="Lapidus A."/>
            <person name="Levasseur A."/>
            <person name="Lindquist E."/>
            <person name="Mehrabi R."/>
            <person name="Ohm R.A."/>
            <person name="Owen T.J."/>
            <person name="Salamov A."/>
            <person name="Schwelm A."/>
            <person name="Schijlen E."/>
            <person name="Sun H."/>
            <person name="van den Burg H.A."/>
            <person name="van Ham R.C.H.J."/>
            <person name="Zhang S."/>
            <person name="Goodwin S.B."/>
            <person name="Grigoriev I.V."/>
            <person name="Collemare J."/>
            <person name="Bradshaw R.E."/>
        </authorList>
    </citation>
    <scope>NUCLEOTIDE SEQUENCE [LARGE SCALE GENOMIC DNA]</scope>
    <source>
        <strain evidence="3">NZE10 / CBS 128990</strain>
    </source>
</reference>
<sequence length="456" mass="50494">MADRLNQEEHIRRRQRGIAFFDYGHSSPLDEKSSMPRAVSYQTASEQYAVQIVRLVITALRGLAILLAVVVFLGIGLRGVGSACTHLPSRTPGCGSALIESTTPYLSTFKNGTTPLTETFKSLTNVVQMAPSLSVLGTAMHLVSANFSSTHDELKQFPEVYQTKHTSLDTLTETLGHALGAAELLSRSDFSYRDESLLWGHNGMETIGKMVDTYTTALNEHSTLTWGLVEQVLHRIPFTARYTPSYDIAYTYFYFGGQQWLEIEQLVHMANDSSTLLTELTTNLSTLSTHLEKVSAENKVFCAGYDPNNNNTTNSTQAALCHLDPSLQIHKVQSMLSATRWTHSVVSTALSHYTSALSNIKAPTNALQLDVSGYTSFLPSKGTTSARKLRQILETEMQQLTQYSHVARRWEKFMAKLGKELTKGEDVGKLNEHVNAAVVSGMDHRWWSGVKGHGEL</sequence>
<organism evidence="2 3">
    <name type="scientific">Dothistroma septosporum (strain NZE10 / CBS 128990)</name>
    <name type="common">Red band needle blight fungus</name>
    <name type="synonym">Mycosphaerella pini</name>
    <dbReference type="NCBI Taxonomy" id="675120"/>
    <lineage>
        <taxon>Eukaryota</taxon>
        <taxon>Fungi</taxon>
        <taxon>Dikarya</taxon>
        <taxon>Ascomycota</taxon>
        <taxon>Pezizomycotina</taxon>
        <taxon>Dothideomycetes</taxon>
        <taxon>Dothideomycetidae</taxon>
        <taxon>Mycosphaerellales</taxon>
        <taxon>Mycosphaerellaceae</taxon>
        <taxon>Dothistroma</taxon>
    </lineage>
</organism>
<evidence type="ECO:0000313" key="2">
    <source>
        <dbReference type="EMBL" id="EME41357.1"/>
    </source>
</evidence>
<keyword evidence="1" id="KW-0472">Membrane</keyword>
<gene>
    <name evidence="2" type="ORF">DOTSEDRAFT_26533</name>
</gene>
<reference evidence="2 3" key="2">
    <citation type="journal article" date="2012" name="PLoS Pathog.">
        <title>Diverse lifestyles and strategies of plant pathogenesis encoded in the genomes of eighteen Dothideomycetes fungi.</title>
        <authorList>
            <person name="Ohm R.A."/>
            <person name="Feau N."/>
            <person name="Henrissat B."/>
            <person name="Schoch C.L."/>
            <person name="Horwitz B.A."/>
            <person name="Barry K.W."/>
            <person name="Condon B.J."/>
            <person name="Copeland A.C."/>
            <person name="Dhillon B."/>
            <person name="Glaser F."/>
            <person name="Hesse C.N."/>
            <person name="Kosti I."/>
            <person name="LaButti K."/>
            <person name="Lindquist E.A."/>
            <person name="Lucas S."/>
            <person name="Salamov A.A."/>
            <person name="Bradshaw R.E."/>
            <person name="Ciuffetti L."/>
            <person name="Hamelin R.C."/>
            <person name="Kema G.H.J."/>
            <person name="Lawrence C."/>
            <person name="Scott J.A."/>
            <person name="Spatafora J.W."/>
            <person name="Turgeon B.G."/>
            <person name="de Wit P.J.G.M."/>
            <person name="Zhong S."/>
            <person name="Goodwin S.B."/>
            <person name="Grigoriev I.V."/>
        </authorList>
    </citation>
    <scope>NUCLEOTIDE SEQUENCE [LARGE SCALE GENOMIC DNA]</scope>
    <source>
        <strain evidence="3">NZE10 / CBS 128990</strain>
    </source>
</reference>
<dbReference type="AlphaFoldDB" id="N1PG57"/>
<protein>
    <submittedName>
        <fullName evidence="2">Uncharacterized protein</fullName>
    </submittedName>
</protein>
<dbReference type="OrthoDB" id="3641865at2759"/>
<dbReference type="Proteomes" id="UP000016933">
    <property type="component" value="Unassembled WGS sequence"/>
</dbReference>
<feature type="transmembrane region" description="Helical" evidence="1">
    <location>
        <begin position="55"/>
        <end position="77"/>
    </location>
</feature>
<dbReference type="HOGENOM" id="CLU_599949_0_0_1"/>
<keyword evidence="1" id="KW-1133">Transmembrane helix</keyword>
<keyword evidence="1" id="KW-0812">Transmembrane</keyword>
<dbReference type="eggNOG" id="ENOG502T7D7">
    <property type="taxonomic scope" value="Eukaryota"/>
</dbReference>
<dbReference type="EMBL" id="KB446542">
    <property type="protein sequence ID" value="EME41357.1"/>
    <property type="molecule type" value="Genomic_DNA"/>
</dbReference>
<evidence type="ECO:0000256" key="1">
    <source>
        <dbReference type="SAM" id="Phobius"/>
    </source>
</evidence>
<dbReference type="OMA" id="VHMANDS"/>